<dbReference type="InterPro" id="IPR007324">
    <property type="entry name" value="Sugar-bd_dom_put"/>
</dbReference>
<feature type="domain" description="CggR N-terminal DNA binding" evidence="6">
    <location>
        <begin position="18"/>
        <end position="88"/>
    </location>
</feature>
<dbReference type="InterPro" id="IPR036390">
    <property type="entry name" value="WH_DNA-bd_sf"/>
</dbReference>
<evidence type="ECO:0000256" key="1">
    <source>
        <dbReference type="ARBA" id="ARBA00010466"/>
    </source>
</evidence>
<protein>
    <submittedName>
        <fullName evidence="7">Sugar-binding transcriptional regulator</fullName>
    </submittedName>
</protein>
<dbReference type="SUPFAM" id="SSF46785">
    <property type="entry name" value="Winged helix' DNA-binding domain"/>
    <property type="match status" value="1"/>
</dbReference>
<reference evidence="7 8" key="1">
    <citation type="submission" date="2019-04" db="EMBL/GenBank/DDBJ databases">
        <title>Bacillus caeni sp. nov., a bacterium isolated from mangrove sediment.</title>
        <authorList>
            <person name="Huang H."/>
            <person name="Mo K."/>
            <person name="Hu Y."/>
        </authorList>
    </citation>
    <scope>NUCLEOTIDE SEQUENCE [LARGE SCALE GENOMIC DNA]</scope>
    <source>
        <strain evidence="7 8">HB172195</strain>
    </source>
</reference>
<keyword evidence="2" id="KW-0805">Transcription regulation</keyword>
<sequence length="342" mass="37566">MHSLLSIQQKLMPELLEVMNKRYRILRYLRLMQPIGRRSLAVNLGITERILRSEVTFLKDQGLLEMSVQGMHLTEEGEQLLIQLEPVMNEVSGLRNLEEELKQKMQLQEVIIVPGDSDKAPYVKKEMGRACVSRLKKLDLSQNVIAVTGGTTLAAVAEMMTPPAHGEDILFVPARGGLGEQVENQANTICAKMARKASGDYRLLHVPDQLSEEAHQSLIEEPGVKEVLELIKSAGIVIHGIGDANTMAIRRKSSPEVIETLKAKHAAAEAFGYYFNQAGEVVHKVKTIGLQLQDLENCELVITVAGGSTKAKAIEAYMKRGLKNVLVTDEGAAKALLEGSAL</sequence>
<dbReference type="Pfam" id="PF21715">
    <property type="entry name" value="CggR_N"/>
    <property type="match status" value="1"/>
</dbReference>
<dbReference type="SUPFAM" id="SSF100950">
    <property type="entry name" value="NagB/RpiA/CoA transferase-like"/>
    <property type="match status" value="1"/>
</dbReference>
<keyword evidence="8" id="KW-1185">Reference proteome</keyword>
<feature type="domain" description="Sugar-binding" evidence="5">
    <location>
        <begin position="90"/>
        <end position="338"/>
    </location>
</feature>
<dbReference type="InterPro" id="IPR051054">
    <property type="entry name" value="SorC_transcr_regulators"/>
</dbReference>
<comment type="similarity">
    <text evidence="1">Belongs to the SorC transcriptional regulatory family.</text>
</comment>
<dbReference type="OrthoDB" id="9793820at2"/>
<name>A0A5R9F338_9BACL</name>
<evidence type="ECO:0000256" key="4">
    <source>
        <dbReference type="ARBA" id="ARBA00023163"/>
    </source>
</evidence>
<evidence type="ECO:0000313" key="8">
    <source>
        <dbReference type="Proteomes" id="UP000308230"/>
    </source>
</evidence>
<dbReference type="GO" id="GO:0003677">
    <property type="term" value="F:DNA binding"/>
    <property type="evidence" value="ECO:0007669"/>
    <property type="project" value="UniProtKB-KW"/>
</dbReference>
<dbReference type="AlphaFoldDB" id="A0A5R9F338"/>
<dbReference type="PANTHER" id="PTHR34294:SF5">
    <property type="entry name" value="CENTRAL GLYCOLYTIC GENES REGULATOR"/>
    <property type="match status" value="1"/>
</dbReference>
<evidence type="ECO:0000256" key="3">
    <source>
        <dbReference type="ARBA" id="ARBA00023125"/>
    </source>
</evidence>
<keyword evidence="4" id="KW-0804">Transcription</keyword>
<dbReference type="GO" id="GO:0030246">
    <property type="term" value="F:carbohydrate binding"/>
    <property type="evidence" value="ECO:0007669"/>
    <property type="project" value="InterPro"/>
</dbReference>
<gene>
    <name evidence="7" type="ORF">FCL54_20760</name>
</gene>
<dbReference type="Gene3D" id="3.40.50.1360">
    <property type="match status" value="1"/>
</dbReference>
<dbReference type="EMBL" id="SWLG01000023">
    <property type="protein sequence ID" value="TLS35323.1"/>
    <property type="molecule type" value="Genomic_DNA"/>
</dbReference>
<dbReference type="RefSeq" id="WP_138129072.1">
    <property type="nucleotide sequence ID" value="NZ_SWLG01000023.1"/>
</dbReference>
<dbReference type="Proteomes" id="UP000308230">
    <property type="component" value="Unassembled WGS sequence"/>
</dbReference>
<evidence type="ECO:0000313" key="7">
    <source>
        <dbReference type="EMBL" id="TLS35323.1"/>
    </source>
</evidence>
<dbReference type="InterPro" id="IPR048715">
    <property type="entry name" value="CggR_N"/>
</dbReference>
<comment type="caution">
    <text evidence="7">The sequence shown here is derived from an EMBL/GenBank/DDBJ whole genome shotgun (WGS) entry which is preliminary data.</text>
</comment>
<evidence type="ECO:0000259" key="5">
    <source>
        <dbReference type="Pfam" id="PF04198"/>
    </source>
</evidence>
<accession>A0A5R9F338</accession>
<evidence type="ECO:0000256" key="2">
    <source>
        <dbReference type="ARBA" id="ARBA00023015"/>
    </source>
</evidence>
<dbReference type="InterPro" id="IPR036388">
    <property type="entry name" value="WH-like_DNA-bd_sf"/>
</dbReference>
<dbReference type="InterPro" id="IPR037171">
    <property type="entry name" value="NagB/RpiA_transferase-like"/>
</dbReference>
<organism evidence="7 8">
    <name type="scientific">Exobacillus caeni</name>
    <dbReference type="NCBI Taxonomy" id="2574798"/>
    <lineage>
        <taxon>Bacteria</taxon>
        <taxon>Bacillati</taxon>
        <taxon>Bacillota</taxon>
        <taxon>Bacilli</taxon>
        <taxon>Bacillales</taxon>
        <taxon>Guptibacillaceae</taxon>
        <taxon>Exobacillus</taxon>
    </lineage>
</organism>
<evidence type="ECO:0000259" key="6">
    <source>
        <dbReference type="Pfam" id="PF21715"/>
    </source>
</evidence>
<proteinExistence type="inferred from homology"/>
<dbReference type="Gene3D" id="1.10.10.10">
    <property type="entry name" value="Winged helix-like DNA-binding domain superfamily/Winged helix DNA-binding domain"/>
    <property type="match status" value="1"/>
</dbReference>
<dbReference type="PANTHER" id="PTHR34294">
    <property type="entry name" value="TRANSCRIPTIONAL REGULATOR-RELATED"/>
    <property type="match status" value="1"/>
</dbReference>
<keyword evidence="3" id="KW-0238">DNA-binding</keyword>
<dbReference type="Pfam" id="PF04198">
    <property type="entry name" value="Sugar-bind"/>
    <property type="match status" value="1"/>
</dbReference>